<dbReference type="InterPro" id="IPR046232">
    <property type="entry name" value="DUF6265"/>
</dbReference>
<dbReference type="Proteomes" id="UP001168552">
    <property type="component" value="Unassembled WGS sequence"/>
</dbReference>
<evidence type="ECO:0000313" key="3">
    <source>
        <dbReference type="EMBL" id="MDN4165744.1"/>
    </source>
</evidence>
<reference evidence="3" key="1">
    <citation type="submission" date="2023-06" db="EMBL/GenBank/DDBJ databases">
        <title>Cytophagales bacterium Strain LB-30, isolated from soil.</title>
        <authorList>
            <person name="Liu B."/>
        </authorList>
    </citation>
    <scope>NUCLEOTIDE SEQUENCE</scope>
    <source>
        <strain evidence="3">LB-30</strain>
    </source>
</reference>
<feature type="domain" description="DUF6265" evidence="2">
    <location>
        <begin position="38"/>
        <end position="144"/>
    </location>
</feature>
<comment type="caution">
    <text evidence="3">The sequence shown here is derived from an EMBL/GenBank/DDBJ whole genome shotgun (WGS) entry which is preliminary data.</text>
</comment>
<accession>A0ABT8F666</accession>
<protein>
    <submittedName>
        <fullName evidence="3">DUF6265 family protein</fullName>
    </submittedName>
</protein>
<name>A0ABT8F666_9BACT</name>
<feature type="chain" id="PRO_5046037791" evidence="1">
    <location>
        <begin position="19"/>
        <end position="165"/>
    </location>
</feature>
<feature type="signal peptide" evidence="1">
    <location>
        <begin position="1"/>
        <end position="18"/>
    </location>
</feature>
<evidence type="ECO:0000259" key="2">
    <source>
        <dbReference type="Pfam" id="PF19780"/>
    </source>
</evidence>
<sequence>MKKLLLIVLLALAFGAQAQNTLSLKEGEKPQARLADVAWISGCWRGEAMGGQTEEIWARPSGGSMMGSFKLMEQGKVVFYELCTITEVEGSLLLRIKHFSATLEGWEEKEKSVEFPLVKLTADRAYFEGLTFERVGADTLTIYVGIEEKEGQAVEVKFPYTRAEL</sequence>
<keyword evidence="1" id="KW-0732">Signal</keyword>
<dbReference type="RefSeq" id="WP_320004274.1">
    <property type="nucleotide sequence ID" value="NZ_JAUHJS010000004.1"/>
</dbReference>
<dbReference type="EMBL" id="JAUHJS010000004">
    <property type="protein sequence ID" value="MDN4165744.1"/>
    <property type="molecule type" value="Genomic_DNA"/>
</dbReference>
<organism evidence="3 4">
    <name type="scientific">Shiella aurantiaca</name>
    <dbReference type="NCBI Taxonomy" id="3058365"/>
    <lineage>
        <taxon>Bacteria</taxon>
        <taxon>Pseudomonadati</taxon>
        <taxon>Bacteroidota</taxon>
        <taxon>Cytophagia</taxon>
        <taxon>Cytophagales</taxon>
        <taxon>Shiellaceae</taxon>
        <taxon>Shiella</taxon>
    </lineage>
</organism>
<keyword evidence="4" id="KW-1185">Reference proteome</keyword>
<evidence type="ECO:0000313" key="4">
    <source>
        <dbReference type="Proteomes" id="UP001168552"/>
    </source>
</evidence>
<proteinExistence type="predicted"/>
<dbReference type="Pfam" id="PF19780">
    <property type="entry name" value="DUF6265"/>
    <property type="match status" value="1"/>
</dbReference>
<evidence type="ECO:0000256" key="1">
    <source>
        <dbReference type="SAM" id="SignalP"/>
    </source>
</evidence>
<gene>
    <name evidence="3" type="ORF">QWY31_09535</name>
</gene>